<evidence type="ECO:0000313" key="1">
    <source>
        <dbReference type="EMBL" id="CBI00789.1"/>
    </source>
</evidence>
<name>E6Q0S9_9ZZZZ</name>
<dbReference type="EMBL" id="CABO01000006">
    <property type="protein sequence ID" value="CBI00789.1"/>
    <property type="molecule type" value="Genomic_DNA"/>
</dbReference>
<gene>
    <name evidence="1" type="ORF">CARN4_0136</name>
</gene>
<reference evidence="1" key="1">
    <citation type="submission" date="2009-10" db="EMBL/GenBank/DDBJ databases">
        <title>Diversity of trophic interactions inside an arsenic-rich microbial ecosystem.</title>
        <authorList>
            <person name="Bertin P.N."/>
            <person name="Heinrich-Salmeron A."/>
            <person name="Pelletier E."/>
            <person name="Goulhen-Chollet F."/>
            <person name="Arsene-Ploetze F."/>
            <person name="Gallien S."/>
            <person name="Calteau A."/>
            <person name="Vallenet D."/>
            <person name="Casiot C."/>
            <person name="Chane-Woon-Ming B."/>
            <person name="Giloteaux L."/>
            <person name="Barakat M."/>
            <person name="Bonnefoy V."/>
            <person name="Bruneel O."/>
            <person name="Chandler M."/>
            <person name="Cleiss J."/>
            <person name="Duran R."/>
            <person name="Elbaz-Poulichet F."/>
            <person name="Fonknechten N."/>
            <person name="Lauga B."/>
            <person name="Mornico D."/>
            <person name="Ortet P."/>
            <person name="Schaeffer C."/>
            <person name="Siguier P."/>
            <person name="Alexander Thil Smith A."/>
            <person name="Van Dorsselaer A."/>
            <person name="Weissenbach J."/>
            <person name="Medigue C."/>
            <person name="Le Paslier D."/>
        </authorList>
    </citation>
    <scope>NUCLEOTIDE SEQUENCE</scope>
</reference>
<proteinExistence type="predicted"/>
<protein>
    <submittedName>
        <fullName evidence="1">Uncharacterized protein</fullName>
    </submittedName>
</protein>
<organism evidence="1">
    <name type="scientific">mine drainage metagenome</name>
    <dbReference type="NCBI Taxonomy" id="410659"/>
    <lineage>
        <taxon>unclassified sequences</taxon>
        <taxon>metagenomes</taxon>
        <taxon>ecological metagenomes</taxon>
    </lineage>
</organism>
<comment type="caution">
    <text evidence="1">The sequence shown here is derived from an EMBL/GenBank/DDBJ whole genome shotgun (WGS) entry which is preliminary data.</text>
</comment>
<accession>E6Q0S9</accession>
<dbReference type="AlphaFoldDB" id="E6Q0S9"/>
<sequence>MPYVLPDPIDSPSKSFDLAHRKGSVLFACVHRDSFCARGKCSGEPTVIQATDIGCLKYYFSYIMFSGSALNGERDDVRPHAMPY</sequence>